<keyword evidence="5" id="KW-1185">Reference proteome</keyword>
<evidence type="ECO:0000256" key="1">
    <source>
        <dbReference type="SAM" id="MobiDB-lite"/>
    </source>
</evidence>
<dbReference type="RefSeq" id="WP_047975989.1">
    <property type="nucleotide sequence ID" value="NZ_JWIZ01000005.1"/>
</dbReference>
<feature type="compositionally biased region" description="Polar residues" evidence="1">
    <location>
        <begin position="118"/>
        <end position="131"/>
    </location>
</feature>
<feature type="compositionally biased region" description="Polar residues" evidence="1">
    <location>
        <begin position="101"/>
        <end position="111"/>
    </location>
</feature>
<accession>A0A0J5S672</accession>
<dbReference type="EMBL" id="JWIZ01000005">
    <property type="protein sequence ID" value="KMK52362.1"/>
    <property type="molecule type" value="Genomic_DNA"/>
</dbReference>
<name>A0A0J5S672_9PAST</name>
<dbReference type="PATRIC" id="fig|67855.3.peg.1673"/>
<reference evidence="4 5" key="1">
    <citation type="submission" date="2014-12" db="EMBL/GenBank/DDBJ databases">
        <title>Reclassification of Actinobacillus muris as Muribacter muris.</title>
        <authorList>
            <person name="Christensen H."/>
            <person name="Nicklas W."/>
            <person name="Bisgaard M."/>
        </authorList>
    </citation>
    <scope>NUCLEOTIDE SEQUENCE [LARGE SCALE GENOMIC DNA]</scope>
    <source>
        <strain evidence="4 5">Ackerman80-443D</strain>
    </source>
</reference>
<evidence type="ECO:0000313" key="4">
    <source>
        <dbReference type="EMBL" id="KMK52362.1"/>
    </source>
</evidence>
<evidence type="ECO:0000313" key="5">
    <source>
        <dbReference type="Proteomes" id="UP000036270"/>
    </source>
</evidence>
<dbReference type="SUPFAM" id="SSF56925">
    <property type="entry name" value="OMPA-like"/>
    <property type="match status" value="1"/>
</dbReference>
<feature type="compositionally biased region" description="Basic and acidic residues" evidence="1">
    <location>
        <begin position="33"/>
        <end position="48"/>
    </location>
</feature>
<organism evidence="4 5">
    <name type="scientific">Muribacter muris</name>
    <dbReference type="NCBI Taxonomy" id="67855"/>
    <lineage>
        <taxon>Bacteria</taxon>
        <taxon>Pseudomonadati</taxon>
        <taxon>Pseudomonadota</taxon>
        <taxon>Gammaproteobacteria</taxon>
        <taxon>Pasteurellales</taxon>
        <taxon>Pasteurellaceae</taxon>
        <taxon>Muribacter</taxon>
    </lineage>
</organism>
<sequence length="381" mass="41667">MNQQNIFKTAFTILVSLGVVACSSSHSDTSAKQSEKHSLSPQQKKSDDQVQSENTPYQPPVEEQPKETPHKTNNPTQTEAQPHQPLAEEQAKVASPKTDKPTQLGTQPNQSLDKEQPKATSKTDNPTQPETLPNEPAKSQPIADKPLSDPMPTPPVMQPDIPPQNPPQENKPQLVMTLHNSSDVNDTKLALNDLGPYLDIDNRGKLIPLTQKDDIHHALLFNFNQNSLSNNHYQAFGTYLKNENSPMAFSVGYHTPQNAIPTSGKVDYYGAAITYTADKRYTPHAATFTAKVDFAEKTIDLNVENTVNAGVRIPELDFKATAKLAADRNHFEGTLAPSTDSMLTEGTIKGAFYGPKAEEIGGTFEAKGKAYGALGGRREQE</sequence>
<feature type="signal peptide" evidence="2">
    <location>
        <begin position="1"/>
        <end position="21"/>
    </location>
</feature>
<feature type="region of interest" description="Disordered" evidence="1">
    <location>
        <begin position="23"/>
        <end position="172"/>
    </location>
</feature>
<gene>
    <name evidence="4" type="ORF">RO21_01255</name>
</gene>
<evidence type="ECO:0000256" key="2">
    <source>
        <dbReference type="SAM" id="SignalP"/>
    </source>
</evidence>
<feature type="compositionally biased region" description="Polar residues" evidence="1">
    <location>
        <begin position="71"/>
        <end position="81"/>
    </location>
</feature>
<dbReference type="InterPro" id="IPR001677">
    <property type="entry name" value="TbpB_B_D"/>
</dbReference>
<comment type="caution">
    <text evidence="4">The sequence shown here is derived from an EMBL/GenBank/DDBJ whole genome shotgun (WGS) entry which is preliminary data.</text>
</comment>
<dbReference type="Pfam" id="PF01298">
    <property type="entry name" value="TbpB_B_D"/>
    <property type="match status" value="1"/>
</dbReference>
<feature type="compositionally biased region" description="Polar residues" evidence="1">
    <location>
        <begin position="23"/>
        <end position="32"/>
    </location>
</feature>
<dbReference type="Gene3D" id="2.40.160.90">
    <property type="match status" value="1"/>
</dbReference>
<feature type="compositionally biased region" description="Pro residues" evidence="1">
    <location>
        <begin position="149"/>
        <end position="166"/>
    </location>
</feature>
<dbReference type="STRING" id="67855.RO21_01255"/>
<feature type="domain" description="Transferrin-binding protein B C-lobe/N-lobe beta-barrel" evidence="3">
    <location>
        <begin position="260"/>
        <end position="378"/>
    </location>
</feature>
<keyword evidence="2" id="KW-0732">Signal</keyword>
<proteinExistence type="predicted"/>
<protein>
    <recommendedName>
        <fullName evidence="3">Transferrin-binding protein B C-lobe/N-lobe beta-barrel domain-containing protein</fullName>
    </recommendedName>
</protein>
<evidence type="ECO:0000259" key="3">
    <source>
        <dbReference type="Pfam" id="PF01298"/>
    </source>
</evidence>
<feature type="chain" id="PRO_5005264531" description="Transferrin-binding protein B C-lobe/N-lobe beta-barrel domain-containing protein" evidence="2">
    <location>
        <begin position="22"/>
        <end position="381"/>
    </location>
</feature>
<dbReference type="Proteomes" id="UP000036270">
    <property type="component" value="Unassembled WGS sequence"/>
</dbReference>
<dbReference type="InterPro" id="IPR011250">
    <property type="entry name" value="OMP/PagP_B-barrel"/>
</dbReference>
<dbReference type="AlphaFoldDB" id="A0A0J5S672"/>